<keyword evidence="2" id="KW-0964">Secreted</keyword>
<evidence type="ECO:0000256" key="3">
    <source>
        <dbReference type="ARBA" id="ARBA00022729"/>
    </source>
</evidence>
<dbReference type="InParanoid" id="A0A7M7NM71"/>
<dbReference type="PANTHER" id="PTHR22923:SF116">
    <property type="entry name" value="C1Q DOMAIN-CONTAINING PROTEIN"/>
    <property type="match status" value="1"/>
</dbReference>
<evidence type="ECO:0000313" key="7">
    <source>
        <dbReference type="Proteomes" id="UP000007110"/>
    </source>
</evidence>
<dbReference type="InterPro" id="IPR001073">
    <property type="entry name" value="C1q_dom"/>
</dbReference>
<keyword evidence="3 4" id="KW-0732">Signal</keyword>
<reference evidence="7" key="1">
    <citation type="submission" date="2015-02" db="EMBL/GenBank/DDBJ databases">
        <title>Genome sequencing for Strongylocentrotus purpuratus.</title>
        <authorList>
            <person name="Murali S."/>
            <person name="Liu Y."/>
            <person name="Vee V."/>
            <person name="English A."/>
            <person name="Wang M."/>
            <person name="Skinner E."/>
            <person name="Han Y."/>
            <person name="Muzny D.M."/>
            <person name="Worley K.C."/>
            <person name="Gibbs R.A."/>
        </authorList>
    </citation>
    <scope>NUCLEOTIDE SEQUENCE</scope>
</reference>
<dbReference type="Proteomes" id="UP000007110">
    <property type="component" value="Unassembled WGS sequence"/>
</dbReference>
<dbReference type="Pfam" id="PF00386">
    <property type="entry name" value="C1q"/>
    <property type="match status" value="1"/>
</dbReference>
<dbReference type="InterPro" id="IPR008983">
    <property type="entry name" value="Tumour_necrosis_fac-like_dom"/>
</dbReference>
<organism evidence="6 7">
    <name type="scientific">Strongylocentrotus purpuratus</name>
    <name type="common">Purple sea urchin</name>
    <dbReference type="NCBI Taxonomy" id="7668"/>
    <lineage>
        <taxon>Eukaryota</taxon>
        <taxon>Metazoa</taxon>
        <taxon>Echinodermata</taxon>
        <taxon>Eleutherozoa</taxon>
        <taxon>Echinozoa</taxon>
        <taxon>Echinoidea</taxon>
        <taxon>Euechinoidea</taxon>
        <taxon>Echinacea</taxon>
        <taxon>Camarodonta</taxon>
        <taxon>Echinidea</taxon>
        <taxon>Strongylocentrotidae</taxon>
        <taxon>Strongylocentrotus</taxon>
    </lineage>
</organism>
<feature type="chain" id="PRO_5029538105" description="C1q domain-containing protein" evidence="4">
    <location>
        <begin position="24"/>
        <end position="309"/>
    </location>
</feature>
<evidence type="ECO:0000259" key="5">
    <source>
        <dbReference type="PROSITE" id="PS50871"/>
    </source>
</evidence>
<dbReference type="GeneID" id="105440586"/>
<comment type="subcellular location">
    <subcellularLocation>
        <location evidence="1">Secreted</location>
    </subcellularLocation>
</comment>
<dbReference type="OrthoDB" id="6080680at2759"/>
<dbReference type="RefSeq" id="XP_030838520.1">
    <property type="nucleotide sequence ID" value="XM_030982660.1"/>
</dbReference>
<dbReference type="EnsemblMetazoa" id="XM_030982660">
    <property type="protein sequence ID" value="XP_030838520"/>
    <property type="gene ID" value="LOC105440586"/>
</dbReference>
<sequence length="309" mass="33734">MASGPSYMLICILMLMIVREGVASSEFLNDFGLCIVDKALTSSAPYLIFSTDPVVERGSAARYSKLSGKIEINDDGTYLFIIHRPGLGIAFQPLLLVVEDWGIIAFTLNSGERATFTAHALAELKRGNVVYVYNKADVVGDENRPFIFSVFLLYHKPIVSFPRARQSAFSVYGLVYIIEQQLADSMIDMYAPPDVNIGDGFDSRAGVFTAPFQGLYVFHLAFTFVRIDDGGGYVIVALQVNGDTKAQVSGLAVPDAEMMFRSTSYGPPQNSAITVAQNLNQGDEITLRKIIAQAEGIIGYVSFVGYLLS</sequence>
<dbReference type="KEGG" id="spu:105440586"/>
<dbReference type="PROSITE" id="PS50871">
    <property type="entry name" value="C1Q"/>
    <property type="match status" value="1"/>
</dbReference>
<accession>A0A7M7NM71</accession>
<protein>
    <recommendedName>
        <fullName evidence="5">C1q domain-containing protein</fullName>
    </recommendedName>
</protein>
<evidence type="ECO:0000256" key="4">
    <source>
        <dbReference type="SAM" id="SignalP"/>
    </source>
</evidence>
<dbReference type="GO" id="GO:0005576">
    <property type="term" value="C:extracellular region"/>
    <property type="evidence" value="ECO:0007669"/>
    <property type="project" value="UniProtKB-SubCell"/>
</dbReference>
<dbReference type="AlphaFoldDB" id="A0A7M7NM71"/>
<dbReference type="OMA" id="YMLICIL"/>
<feature type="signal peptide" evidence="4">
    <location>
        <begin position="1"/>
        <end position="23"/>
    </location>
</feature>
<feature type="domain" description="C1q" evidence="5">
    <location>
        <begin position="162"/>
        <end position="309"/>
    </location>
</feature>
<dbReference type="SUPFAM" id="SSF49842">
    <property type="entry name" value="TNF-like"/>
    <property type="match status" value="2"/>
</dbReference>
<evidence type="ECO:0000313" key="6">
    <source>
        <dbReference type="EnsemblMetazoa" id="XP_030838520"/>
    </source>
</evidence>
<dbReference type="Gene3D" id="2.60.120.40">
    <property type="match status" value="1"/>
</dbReference>
<reference evidence="6" key="2">
    <citation type="submission" date="2021-01" db="UniProtKB">
        <authorList>
            <consortium name="EnsemblMetazoa"/>
        </authorList>
    </citation>
    <scope>IDENTIFICATION</scope>
</reference>
<proteinExistence type="predicted"/>
<dbReference type="PANTHER" id="PTHR22923">
    <property type="entry name" value="CEREBELLIN-RELATED"/>
    <property type="match status" value="1"/>
</dbReference>
<name>A0A7M7NM71_STRPU</name>
<dbReference type="InterPro" id="IPR050822">
    <property type="entry name" value="Cerebellin_Synaptic_Org"/>
</dbReference>
<evidence type="ECO:0000256" key="2">
    <source>
        <dbReference type="ARBA" id="ARBA00022525"/>
    </source>
</evidence>
<evidence type="ECO:0000256" key="1">
    <source>
        <dbReference type="ARBA" id="ARBA00004613"/>
    </source>
</evidence>
<keyword evidence="7" id="KW-1185">Reference proteome</keyword>